<dbReference type="AlphaFoldDB" id="A0A7W7AGE1"/>
<organism evidence="2 3">
    <name type="scientific">Sphingomonas abaci</name>
    <dbReference type="NCBI Taxonomy" id="237611"/>
    <lineage>
        <taxon>Bacteria</taxon>
        <taxon>Pseudomonadati</taxon>
        <taxon>Pseudomonadota</taxon>
        <taxon>Alphaproteobacteria</taxon>
        <taxon>Sphingomonadales</taxon>
        <taxon>Sphingomonadaceae</taxon>
        <taxon>Sphingomonas</taxon>
    </lineage>
</organism>
<reference evidence="2 3" key="1">
    <citation type="submission" date="2020-08" db="EMBL/GenBank/DDBJ databases">
        <title>Genomic Encyclopedia of Type Strains, Phase IV (KMG-IV): sequencing the most valuable type-strain genomes for metagenomic binning, comparative biology and taxonomic classification.</title>
        <authorList>
            <person name="Goeker M."/>
        </authorList>
    </citation>
    <scope>NUCLEOTIDE SEQUENCE [LARGE SCALE GENOMIC DNA]</scope>
    <source>
        <strain evidence="2 3">DSM 15867</strain>
    </source>
</reference>
<dbReference type="EMBL" id="JACHNY010000001">
    <property type="protein sequence ID" value="MBB4616569.1"/>
    <property type="molecule type" value="Genomic_DNA"/>
</dbReference>
<name>A0A7W7AGE1_9SPHN</name>
<evidence type="ECO:0000259" key="1">
    <source>
        <dbReference type="Pfam" id="PF09361"/>
    </source>
</evidence>
<accession>A0A7W7AGE1</accession>
<dbReference type="Proteomes" id="UP000574769">
    <property type="component" value="Unassembled WGS sequence"/>
</dbReference>
<sequence length="295" mass="30628">MATGGRRTGRRKLPEAVLPPIAPSDSALVVPDPVSAIPPALAASGKARRVVRPRPVTAASTLAEAAVLQVEPVALSPVETVPEAAPVEVEAAPVEAAAAARPMPEPVVAPTLEPTVSAQPDPVAAAPAPVEQFPIIETPAAQAVIPAKDSIMDVTNDTTQKAQTMFADLTARSQGAVEKSQKMFGEIAEFNKGNVEAFVESSRIAARGFETMGQDAVAYAKSSFEGMTQALKTLSTVKSPTEFMKLQADYARSAFDAMVAQTSKSTEATLKLAGEVAQPISNRVAVASDKMKVSA</sequence>
<comment type="caution">
    <text evidence="2">The sequence shown here is derived from an EMBL/GenBank/DDBJ whole genome shotgun (WGS) entry which is preliminary data.</text>
</comment>
<dbReference type="InterPro" id="IPR018968">
    <property type="entry name" value="Phasin"/>
</dbReference>
<dbReference type="RefSeq" id="WP_246360019.1">
    <property type="nucleotide sequence ID" value="NZ_JACHNY010000001.1"/>
</dbReference>
<gene>
    <name evidence="2" type="ORF">GGQ96_000675</name>
</gene>
<protein>
    <submittedName>
        <fullName evidence="2">Phasin family protein</fullName>
    </submittedName>
</protein>
<dbReference type="InterPro" id="IPR010127">
    <property type="entry name" value="Phasin_subfam-1"/>
</dbReference>
<evidence type="ECO:0000313" key="3">
    <source>
        <dbReference type="Proteomes" id="UP000574769"/>
    </source>
</evidence>
<dbReference type="NCBIfam" id="TIGR01841">
    <property type="entry name" value="phasin"/>
    <property type="match status" value="1"/>
</dbReference>
<proteinExistence type="predicted"/>
<feature type="domain" description="Phasin" evidence="1">
    <location>
        <begin position="186"/>
        <end position="284"/>
    </location>
</feature>
<dbReference type="Pfam" id="PF09361">
    <property type="entry name" value="Phasin_2"/>
    <property type="match status" value="1"/>
</dbReference>
<keyword evidence="3" id="KW-1185">Reference proteome</keyword>
<evidence type="ECO:0000313" key="2">
    <source>
        <dbReference type="EMBL" id="MBB4616569.1"/>
    </source>
</evidence>